<accession>A0A9W2V5G8</accession>
<organism evidence="2 3">
    <name type="scientific">Panthera pardus</name>
    <name type="common">Leopard</name>
    <name type="synonym">Felis pardus</name>
    <dbReference type="NCBI Taxonomy" id="9691"/>
    <lineage>
        <taxon>Eukaryota</taxon>
        <taxon>Metazoa</taxon>
        <taxon>Chordata</taxon>
        <taxon>Craniata</taxon>
        <taxon>Vertebrata</taxon>
        <taxon>Euteleostomi</taxon>
        <taxon>Mammalia</taxon>
        <taxon>Eutheria</taxon>
        <taxon>Laurasiatheria</taxon>
        <taxon>Carnivora</taxon>
        <taxon>Feliformia</taxon>
        <taxon>Felidae</taxon>
        <taxon>Pantherinae</taxon>
        <taxon>Panthera</taxon>
    </lineage>
</organism>
<dbReference type="RefSeq" id="XP_053753891.1">
    <property type="nucleotide sequence ID" value="XM_053897916.1"/>
</dbReference>
<dbReference type="AlphaFoldDB" id="A0A9W2V5G8"/>
<gene>
    <name evidence="3" type="primary">LOC109257655</name>
</gene>
<dbReference type="GeneID" id="109257655"/>
<keyword evidence="2" id="KW-1185">Reference proteome</keyword>
<feature type="region of interest" description="Disordered" evidence="1">
    <location>
        <begin position="25"/>
        <end position="247"/>
    </location>
</feature>
<evidence type="ECO:0000313" key="3">
    <source>
        <dbReference type="RefSeq" id="XP_053753891.1"/>
    </source>
</evidence>
<feature type="compositionally biased region" description="Pro residues" evidence="1">
    <location>
        <begin position="79"/>
        <end position="98"/>
    </location>
</feature>
<proteinExistence type="predicted"/>
<reference evidence="3" key="1">
    <citation type="submission" date="2025-08" db="UniProtKB">
        <authorList>
            <consortium name="RefSeq"/>
        </authorList>
    </citation>
    <scope>IDENTIFICATION</scope>
    <source>
        <tissue evidence="3">Whole blood</tissue>
    </source>
</reference>
<feature type="compositionally biased region" description="Low complexity" evidence="1">
    <location>
        <begin position="147"/>
        <end position="157"/>
    </location>
</feature>
<evidence type="ECO:0000313" key="2">
    <source>
        <dbReference type="Proteomes" id="UP001165780"/>
    </source>
</evidence>
<feature type="region of interest" description="Disordered" evidence="1">
    <location>
        <begin position="313"/>
        <end position="346"/>
    </location>
</feature>
<evidence type="ECO:0000256" key="1">
    <source>
        <dbReference type="SAM" id="MobiDB-lite"/>
    </source>
</evidence>
<sequence>MLSVKKKWLAWVPAEAPALLLEIKCSRRPPPPGPGPAASAPARQPRAAGLTGRPASPARWPRAPSGERGGRGGPTASAPEPPHPSPRSPPPPPPPAAPRGPGAGPAWRRRQAPPPPPTNGVHAPAPGPAPSAWLGVSARLTDRSWAGRRAGWRAGARARARETEGLTGAWRARGREAEGRVAGGEGGRPGTRACERVRPSPLCEPASERRGPSKAAFRGAREPSRASQNLHVPEAPRAAAVPTAQPPGAAREAGKILALASCRPWVFALDGPPRCVCPLFFQSAECCILHSVASGSSTEMALSWAAGLWVQGPYPTRRRSGQPRLRLSGHVQNPRSCGDSSKANPG</sequence>
<protein>
    <submittedName>
        <fullName evidence="3">WAS/WASL-interacting protein family member 3-like</fullName>
    </submittedName>
</protein>
<name>A0A9W2V5G8_PANPR</name>
<dbReference type="PRINTS" id="PR01217">
    <property type="entry name" value="PRICHEXTENSN"/>
</dbReference>
<feature type="compositionally biased region" description="Low complexity" evidence="1">
    <location>
        <begin position="36"/>
        <end position="64"/>
    </location>
</feature>
<dbReference type="Proteomes" id="UP001165780">
    <property type="component" value="Unplaced"/>
</dbReference>
<feature type="compositionally biased region" description="Polar residues" evidence="1">
    <location>
        <begin position="330"/>
        <end position="346"/>
    </location>
</feature>